<dbReference type="Proteomes" id="UP000315131">
    <property type="component" value="Unassembled WGS sequence"/>
</dbReference>
<reference evidence="2 3" key="1">
    <citation type="submission" date="2019-06" db="EMBL/GenBank/DDBJ databases">
        <title>Gramella sabulilitoris sp. nov., isolated from a marine sand.</title>
        <authorList>
            <person name="Yoon J.-H."/>
        </authorList>
    </citation>
    <scope>NUCLEOTIDE SEQUENCE [LARGE SCALE GENOMIC DNA]</scope>
    <source>
        <strain evidence="2 3">HSMS-1</strain>
    </source>
</reference>
<evidence type="ECO:0000256" key="1">
    <source>
        <dbReference type="SAM" id="SignalP"/>
    </source>
</evidence>
<accession>A0A550I4E6</accession>
<feature type="chain" id="PRO_5022012193" description="DUF1735 domain-containing protein" evidence="1">
    <location>
        <begin position="24"/>
        <end position="282"/>
    </location>
</feature>
<dbReference type="PROSITE" id="PS51257">
    <property type="entry name" value="PROKAR_LIPOPROTEIN"/>
    <property type="match status" value="1"/>
</dbReference>
<evidence type="ECO:0008006" key="4">
    <source>
        <dbReference type="Google" id="ProtNLM"/>
    </source>
</evidence>
<dbReference type="EMBL" id="VHSF01000002">
    <property type="protein sequence ID" value="TRO65698.1"/>
    <property type="molecule type" value="Genomic_DNA"/>
</dbReference>
<evidence type="ECO:0000313" key="2">
    <source>
        <dbReference type="EMBL" id="TRO65698.1"/>
    </source>
</evidence>
<organism evidence="2 3">
    <name type="scientific">Christiangramia sabulilitoris</name>
    <dbReference type="NCBI Taxonomy" id="2583991"/>
    <lineage>
        <taxon>Bacteria</taxon>
        <taxon>Pseudomonadati</taxon>
        <taxon>Bacteroidota</taxon>
        <taxon>Flavobacteriia</taxon>
        <taxon>Flavobacteriales</taxon>
        <taxon>Flavobacteriaceae</taxon>
        <taxon>Christiangramia</taxon>
    </lineage>
</organism>
<gene>
    <name evidence="2" type="ORF">FGM01_09890</name>
</gene>
<keyword evidence="3" id="KW-1185">Reference proteome</keyword>
<dbReference type="RefSeq" id="WP_143410998.1">
    <property type="nucleotide sequence ID" value="NZ_VHSF01000002.1"/>
</dbReference>
<dbReference type="OrthoDB" id="820612at2"/>
<sequence>MKKFIINAALLLAVGIGFTSCDYDETNFADLTNEYTGNSTFYLQFSDAAQNFETSFDANGQPVDITTSVAIKLIGPPRTEDLAVNLSLDAASDFTSDMYEIGSTSLVIPAGETSASTTLTFFVNTLPVDETSAFILNIDAGENTATAGDVLTYNVFRTPPCIPIPGVYTIEMTDSYGDGWQTVGDGGPGITIEVDGVIIDEVGLCSPYEAQSHDCIAEDSAGVDTVEIPEGSLFAKWVFPGDTYGEIGYKIFDPNGVLVASANAGDATAGTIDVQACVEEVE</sequence>
<dbReference type="AlphaFoldDB" id="A0A550I4E6"/>
<proteinExistence type="predicted"/>
<protein>
    <recommendedName>
        <fullName evidence="4">DUF1735 domain-containing protein</fullName>
    </recommendedName>
</protein>
<name>A0A550I4E6_9FLAO</name>
<feature type="signal peptide" evidence="1">
    <location>
        <begin position="1"/>
        <end position="23"/>
    </location>
</feature>
<keyword evidence="1" id="KW-0732">Signal</keyword>
<evidence type="ECO:0000313" key="3">
    <source>
        <dbReference type="Proteomes" id="UP000315131"/>
    </source>
</evidence>
<comment type="caution">
    <text evidence="2">The sequence shown here is derived from an EMBL/GenBank/DDBJ whole genome shotgun (WGS) entry which is preliminary data.</text>
</comment>